<dbReference type="Proteomes" id="UP001139289">
    <property type="component" value="Unassembled WGS sequence"/>
</dbReference>
<comment type="caution">
    <text evidence="1">The sequence shown here is derived from an EMBL/GenBank/DDBJ whole genome shotgun (WGS) entry which is preliminary data.</text>
</comment>
<accession>A0A9X1S214</accession>
<name>A0A9X1S214_9MICO</name>
<dbReference type="RefSeq" id="WP_227531282.1">
    <property type="nucleotide sequence ID" value="NZ_JAGTTM010000006.1"/>
</dbReference>
<protein>
    <submittedName>
        <fullName evidence="1">Uncharacterized protein</fullName>
    </submittedName>
</protein>
<sequence length="129" mass="13999">MTDLDAGAHSTPSVVAAPEALKHRGEWLATVRFRSLDGDERIRVVQAFGDTAEDARVAVISRLDDARGADIQTMTGDGPAAREYVEAAGHMHELRNALKALDLADASDDNDLVRLLRAQAVTLFGRTFR</sequence>
<dbReference type="AlphaFoldDB" id="A0A9X1S214"/>
<gene>
    <name evidence="1" type="ORF">KEC56_13005</name>
</gene>
<reference evidence="1" key="1">
    <citation type="submission" date="2021-04" db="EMBL/GenBank/DDBJ databases">
        <title>Microbacterium tenobrionis sp. nov. and Microbacterium allomyrinae sp. nov., isolated from larvae of Tenobrio molitor and Allomyrina dichotoma, respectively.</title>
        <authorList>
            <person name="Lee S.D."/>
        </authorList>
    </citation>
    <scope>NUCLEOTIDE SEQUENCE</scope>
    <source>
        <strain evidence="1">YMB-B2</strain>
    </source>
</reference>
<evidence type="ECO:0000313" key="1">
    <source>
        <dbReference type="EMBL" id="MCC2030418.1"/>
    </source>
</evidence>
<organism evidence="1 2">
    <name type="scientific">Microbacterium tenebrionis</name>
    <dbReference type="NCBI Taxonomy" id="2830665"/>
    <lineage>
        <taxon>Bacteria</taxon>
        <taxon>Bacillati</taxon>
        <taxon>Actinomycetota</taxon>
        <taxon>Actinomycetes</taxon>
        <taxon>Micrococcales</taxon>
        <taxon>Microbacteriaceae</taxon>
        <taxon>Microbacterium</taxon>
    </lineage>
</organism>
<evidence type="ECO:0000313" key="2">
    <source>
        <dbReference type="Proteomes" id="UP001139289"/>
    </source>
</evidence>
<dbReference type="EMBL" id="JAGTTM010000006">
    <property type="protein sequence ID" value="MCC2030418.1"/>
    <property type="molecule type" value="Genomic_DNA"/>
</dbReference>
<proteinExistence type="predicted"/>
<keyword evidence="2" id="KW-1185">Reference proteome</keyword>